<reference evidence="2 3" key="1">
    <citation type="submission" date="2018-06" db="EMBL/GenBank/DDBJ databases">
        <authorList>
            <consortium name="Pathogen Informatics"/>
            <person name="Doyle S."/>
        </authorList>
    </citation>
    <scope>NUCLEOTIDE SEQUENCE [LARGE SCALE GENOMIC DNA]</scope>
    <source>
        <strain evidence="2 3">NCTC7303</strain>
    </source>
</reference>
<dbReference type="AlphaFoldDB" id="A0A379SFG7"/>
<evidence type="ECO:0000313" key="3">
    <source>
        <dbReference type="Proteomes" id="UP000255443"/>
    </source>
</evidence>
<dbReference type="InterPro" id="IPR058008">
    <property type="entry name" value="Gp26_C"/>
</dbReference>
<proteinExistence type="predicted"/>
<name>A0A379SFG7_SALER</name>
<gene>
    <name evidence="2" type="ORF">NCTC7303_00476</name>
</gene>
<feature type="domain" description="Phage tail protein C-terminal" evidence="1">
    <location>
        <begin position="1"/>
        <end position="83"/>
    </location>
</feature>
<dbReference type="EMBL" id="UGXC01000002">
    <property type="protein sequence ID" value="SUG28352.1"/>
    <property type="molecule type" value="Genomic_DNA"/>
</dbReference>
<accession>A0A379SFG7</accession>
<dbReference type="Pfam" id="PF25670">
    <property type="entry name" value="Phage_tail_C_2"/>
    <property type="match status" value="1"/>
</dbReference>
<organism evidence="2 3">
    <name type="scientific">Salmonella enterica subsp. arizonae</name>
    <dbReference type="NCBI Taxonomy" id="59203"/>
    <lineage>
        <taxon>Bacteria</taxon>
        <taxon>Pseudomonadati</taxon>
        <taxon>Pseudomonadota</taxon>
        <taxon>Gammaproteobacteria</taxon>
        <taxon>Enterobacterales</taxon>
        <taxon>Enterobacteriaceae</taxon>
        <taxon>Salmonella</taxon>
    </lineage>
</organism>
<evidence type="ECO:0000259" key="1">
    <source>
        <dbReference type="Pfam" id="PF25670"/>
    </source>
</evidence>
<dbReference type="Proteomes" id="UP000255443">
    <property type="component" value="Unassembled WGS sequence"/>
</dbReference>
<protein>
    <recommendedName>
        <fullName evidence="1">Phage tail protein C-terminal domain-containing protein</fullName>
    </recommendedName>
</protein>
<evidence type="ECO:0000313" key="2">
    <source>
        <dbReference type="EMBL" id="SUG28352.1"/>
    </source>
</evidence>
<sequence>MNADAAWGGTDGGFDIPLDINKQPRIWLDNEVNTDGSILVKTYHRTHPQSPEFARNEIDNLTNGDPIYIPSDSFVSVRVEMPADSIWNQKQEAPRIAMEEAMMKEERSDGNNV</sequence>